<name>A0A9J6RJG8_9GAMM</name>
<dbReference type="InterPro" id="IPR039426">
    <property type="entry name" value="TonB-dep_rcpt-like"/>
</dbReference>
<dbReference type="Pfam" id="PF07715">
    <property type="entry name" value="Plug"/>
    <property type="match status" value="1"/>
</dbReference>
<accession>A0A9J6RJG8</accession>
<keyword evidence="15" id="KW-1185">Reference proteome</keyword>
<sequence length="794" mass="87386">MFRRNKIAQAILIATATSAATTSHAAGYLEEVVVTSTKSFESMQDVAISVQAMGEEKLEQLNISNFDDYIKYLPGVNAGGRGPGQSTIFIRGMATDSSDQTSVEIGAPVPNVALYLDEQPVSSTGRNLDVYAADLERVEVLPGPQGTLFGASSQAGTVRLITNKPQLNEFSGGVDVSLSTTKNGSESHSFEGVVNVPLVEDKLAARLVGYRVTQGGFIDNVYGERTFNENDLSFPTGATALTVNNSKFVEKDFNETVYTGARLGIAMSINDDWDALFQYMNQKLDVDGVFDHSPDFIEQLDPNSKGVGDLEVQRFSPDENEDKFQQYGITINGHINDFDLVYAGSYLDREVNSSYDYTGYTAIGTYAAYYICNYPAYTVCGDPTQSVDSLVENTRQTHEFRFSYIGERLNTVAGVYYDDAETSVDTQFVIPGSIDAGLFRNAPLSGATQFKSGLRPAGTTFINDATRSEEQLAAFGEISYDIVPDSFSATFGYRYYDIEYNLVGSSSFASRDDGDYGRNYDEILKDVAPGKESGDVVKVTLEFTPNEDTLLYYTYSEGFRPGGFNRAEGVPESYETDEVTSQEIGWKLDMLDGSLRFNGALYHVDWKDMQIGVLDIANFGVLTFVANAADAEVWGLEGDVSYAATEELTLFASFSWNQAEMASAPTLTDDGTPTGNLLFIEEGEQLALAPELQYNLRARYEMADAQYSPYAQIVYSFTDSQYSSIVEANRYKQDSYIGVDASIGMQINESLGVELFGENLTDERAELFINSLDSELRVTTNRPRTIGIRMAYDF</sequence>
<feature type="signal peptide" evidence="12">
    <location>
        <begin position="1"/>
        <end position="25"/>
    </location>
</feature>
<evidence type="ECO:0000256" key="10">
    <source>
        <dbReference type="ARBA" id="ARBA00023237"/>
    </source>
</evidence>
<keyword evidence="2 11" id="KW-0813">Transport</keyword>
<organism evidence="14 15">
    <name type="scientific">Dasania phycosphaerae</name>
    <dbReference type="NCBI Taxonomy" id="2950436"/>
    <lineage>
        <taxon>Bacteria</taxon>
        <taxon>Pseudomonadati</taxon>
        <taxon>Pseudomonadota</taxon>
        <taxon>Gammaproteobacteria</taxon>
        <taxon>Cellvibrionales</taxon>
        <taxon>Spongiibacteraceae</taxon>
        <taxon>Dasania</taxon>
    </lineage>
</organism>
<keyword evidence="14" id="KW-0675">Receptor</keyword>
<dbReference type="GO" id="GO:0006826">
    <property type="term" value="P:iron ion transport"/>
    <property type="evidence" value="ECO:0007669"/>
    <property type="project" value="UniProtKB-KW"/>
</dbReference>
<proteinExistence type="inferred from homology"/>
<comment type="caution">
    <text evidence="14">The sequence shown here is derived from an EMBL/GenBank/DDBJ whole genome shotgun (WGS) entry which is preliminary data.</text>
</comment>
<dbReference type="SUPFAM" id="SSF56935">
    <property type="entry name" value="Porins"/>
    <property type="match status" value="1"/>
</dbReference>
<dbReference type="InterPro" id="IPR036942">
    <property type="entry name" value="Beta-barrel_TonB_sf"/>
</dbReference>
<keyword evidence="3 11" id="KW-1134">Transmembrane beta strand</keyword>
<dbReference type="Gene3D" id="2.40.170.20">
    <property type="entry name" value="TonB-dependent receptor, beta-barrel domain"/>
    <property type="match status" value="1"/>
</dbReference>
<comment type="subcellular location">
    <subcellularLocation>
        <location evidence="1 11">Cell outer membrane</location>
        <topology evidence="1 11">Multi-pass membrane protein</topology>
    </subcellularLocation>
</comment>
<evidence type="ECO:0000256" key="2">
    <source>
        <dbReference type="ARBA" id="ARBA00022448"/>
    </source>
</evidence>
<evidence type="ECO:0000256" key="12">
    <source>
        <dbReference type="SAM" id="SignalP"/>
    </source>
</evidence>
<dbReference type="InterPro" id="IPR012910">
    <property type="entry name" value="Plug_dom"/>
</dbReference>
<keyword evidence="7" id="KW-0406">Ion transport</keyword>
<dbReference type="Proteomes" id="UP001069090">
    <property type="component" value="Unassembled WGS sequence"/>
</dbReference>
<comment type="similarity">
    <text evidence="11">Belongs to the TonB-dependent receptor family.</text>
</comment>
<protein>
    <submittedName>
        <fullName evidence="14">TonB-dependent receptor</fullName>
    </submittedName>
</protein>
<dbReference type="PANTHER" id="PTHR32552:SF81">
    <property type="entry name" value="TONB-DEPENDENT OUTER MEMBRANE RECEPTOR"/>
    <property type="match status" value="1"/>
</dbReference>
<keyword evidence="4" id="KW-0410">Iron transport</keyword>
<gene>
    <name evidence="14" type="ORF">O0V09_04840</name>
</gene>
<keyword evidence="10 11" id="KW-0998">Cell outer membrane</keyword>
<dbReference type="AlphaFoldDB" id="A0A9J6RJG8"/>
<evidence type="ECO:0000256" key="8">
    <source>
        <dbReference type="ARBA" id="ARBA00023077"/>
    </source>
</evidence>
<dbReference type="PROSITE" id="PS52016">
    <property type="entry name" value="TONB_DEPENDENT_REC_3"/>
    <property type="match status" value="1"/>
</dbReference>
<keyword evidence="5 11" id="KW-0812">Transmembrane</keyword>
<evidence type="ECO:0000256" key="9">
    <source>
        <dbReference type="ARBA" id="ARBA00023136"/>
    </source>
</evidence>
<evidence type="ECO:0000256" key="5">
    <source>
        <dbReference type="ARBA" id="ARBA00022692"/>
    </source>
</evidence>
<dbReference type="GO" id="GO:0009279">
    <property type="term" value="C:cell outer membrane"/>
    <property type="evidence" value="ECO:0007669"/>
    <property type="project" value="UniProtKB-SubCell"/>
</dbReference>
<feature type="domain" description="TonB-dependent receptor plug" evidence="13">
    <location>
        <begin position="43"/>
        <end position="157"/>
    </location>
</feature>
<evidence type="ECO:0000256" key="7">
    <source>
        <dbReference type="ARBA" id="ARBA00023065"/>
    </source>
</evidence>
<keyword evidence="9 11" id="KW-0472">Membrane</keyword>
<reference evidence="14 15" key="1">
    <citation type="submission" date="2022-12" db="EMBL/GenBank/DDBJ databases">
        <title>Dasania phycosphaerae sp. nov., isolated from particulate material of the south coast of Korea.</title>
        <authorList>
            <person name="Jiang Y."/>
        </authorList>
    </citation>
    <scope>NUCLEOTIDE SEQUENCE [LARGE SCALE GENOMIC DNA]</scope>
    <source>
        <strain evidence="14 15">GY-19</strain>
    </source>
</reference>
<evidence type="ECO:0000256" key="1">
    <source>
        <dbReference type="ARBA" id="ARBA00004571"/>
    </source>
</evidence>
<dbReference type="RefSeq" id="WP_258330668.1">
    <property type="nucleotide sequence ID" value="NZ_JAPTGG010000003.1"/>
</dbReference>
<feature type="chain" id="PRO_5039927050" evidence="12">
    <location>
        <begin position="26"/>
        <end position="794"/>
    </location>
</feature>
<evidence type="ECO:0000256" key="4">
    <source>
        <dbReference type="ARBA" id="ARBA00022496"/>
    </source>
</evidence>
<keyword evidence="12" id="KW-0732">Signal</keyword>
<dbReference type="PANTHER" id="PTHR32552">
    <property type="entry name" value="FERRICHROME IRON RECEPTOR-RELATED"/>
    <property type="match status" value="1"/>
</dbReference>
<keyword evidence="6" id="KW-0408">Iron</keyword>
<evidence type="ECO:0000259" key="13">
    <source>
        <dbReference type="Pfam" id="PF07715"/>
    </source>
</evidence>
<evidence type="ECO:0000256" key="6">
    <source>
        <dbReference type="ARBA" id="ARBA00023004"/>
    </source>
</evidence>
<evidence type="ECO:0000313" key="15">
    <source>
        <dbReference type="Proteomes" id="UP001069090"/>
    </source>
</evidence>
<evidence type="ECO:0000313" key="14">
    <source>
        <dbReference type="EMBL" id="MCZ0864513.1"/>
    </source>
</evidence>
<evidence type="ECO:0000256" key="3">
    <source>
        <dbReference type="ARBA" id="ARBA00022452"/>
    </source>
</evidence>
<dbReference type="EMBL" id="JAPTGG010000003">
    <property type="protein sequence ID" value="MCZ0864513.1"/>
    <property type="molecule type" value="Genomic_DNA"/>
</dbReference>
<keyword evidence="8" id="KW-0798">TonB box</keyword>
<evidence type="ECO:0000256" key="11">
    <source>
        <dbReference type="PROSITE-ProRule" id="PRU01360"/>
    </source>
</evidence>